<dbReference type="EMBL" id="CAJNOL010000441">
    <property type="protein sequence ID" value="CAF1065877.1"/>
    <property type="molecule type" value="Genomic_DNA"/>
</dbReference>
<dbReference type="EMBL" id="CAJNOT010000757">
    <property type="protein sequence ID" value="CAF1073865.1"/>
    <property type="molecule type" value="Genomic_DNA"/>
</dbReference>
<comment type="caution">
    <text evidence="1">The sequence shown here is derived from an EMBL/GenBank/DDBJ whole genome shotgun (WGS) entry which is preliminary data.</text>
</comment>
<dbReference type="Proteomes" id="UP000663874">
    <property type="component" value="Unassembled WGS sequence"/>
</dbReference>
<dbReference type="EMBL" id="CAJOAX010003403">
    <property type="protein sequence ID" value="CAF3852301.1"/>
    <property type="molecule type" value="Genomic_DNA"/>
</dbReference>
<evidence type="ECO:0000313" key="9">
    <source>
        <dbReference type="Proteomes" id="UP000663854"/>
    </source>
</evidence>
<dbReference type="EMBL" id="CAJOBE010003386">
    <property type="protein sequence ID" value="CAF3877457.1"/>
    <property type="molecule type" value="Genomic_DNA"/>
</dbReference>
<evidence type="ECO:0000313" key="4">
    <source>
        <dbReference type="EMBL" id="CAF1073865.1"/>
    </source>
</evidence>
<name>A0A814FPJ6_9BILA</name>
<protein>
    <submittedName>
        <fullName evidence="1">Uncharacterized protein</fullName>
    </submittedName>
</protein>
<keyword evidence="10" id="KW-1185">Reference proteome</keyword>
<dbReference type="AlphaFoldDB" id="A0A814FPJ6"/>
<dbReference type="EMBL" id="CAJNOO010001150">
    <property type="protein sequence ID" value="CAF1105622.1"/>
    <property type="molecule type" value="Genomic_DNA"/>
</dbReference>
<dbReference type="Proteomes" id="UP000663870">
    <property type="component" value="Unassembled WGS sequence"/>
</dbReference>
<reference evidence="1" key="1">
    <citation type="submission" date="2021-02" db="EMBL/GenBank/DDBJ databases">
        <authorList>
            <person name="Nowell W R."/>
        </authorList>
    </citation>
    <scope>NUCLEOTIDE SEQUENCE</scope>
</reference>
<dbReference type="EMBL" id="CAJNOH010000287">
    <property type="protein sequence ID" value="CAF0984897.1"/>
    <property type="molecule type" value="Genomic_DNA"/>
</dbReference>
<dbReference type="Proteomes" id="UP000663854">
    <property type="component" value="Unassembled WGS sequence"/>
</dbReference>
<evidence type="ECO:0000313" key="7">
    <source>
        <dbReference type="EMBL" id="CAF3877457.1"/>
    </source>
</evidence>
<evidence type="ECO:0000313" key="5">
    <source>
        <dbReference type="EMBL" id="CAF1105622.1"/>
    </source>
</evidence>
<organism evidence="1 9">
    <name type="scientific">Rotaria sordida</name>
    <dbReference type="NCBI Taxonomy" id="392033"/>
    <lineage>
        <taxon>Eukaryota</taxon>
        <taxon>Metazoa</taxon>
        <taxon>Spiralia</taxon>
        <taxon>Gnathifera</taxon>
        <taxon>Rotifera</taxon>
        <taxon>Eurotatoria</taxon>
        <taxon>Bdelloidea</taxon>
        <taxon>Philodinida</taxon>
        <taxon>Philodinidae</taxon>
        <taxon>Rotaria</taxon>
    </lineage>
</organism>
<gene>
    <name evidence="7" type="ORF">FNK824_LOCUS19358</name>
    <name evidence="8" type="ORF">JBS370_LOCUS27247</name>
    <name evidence="2" type="ORF">JXQ802_LOCUS17362</name>
    <name evidence="3" type="ORF">JXQ802_LOCUS17417</name>
    <name evidence="6" type="ORF">OTI717_LOCUS21237</name>
    <name evidence="1" type="ORF">PYM288_LOCUS13811</name>
    <name evidence="5" type="ORF">RFH988_LOCUS19556</name>
    <name evidence="4" type="ORF">ZHD862_LOCUS16220</name>
</gene>
<dbReference type="OrthoDB" id="9987476at2759"/>
<evidence type="ECO:0000313" key="6">
    <source>
        <dbReference type="EMBL" id="CAF3852301.1"/>
    </source>
</evidence>
<evidence type="ECO:0000313" key="10">
    <source>
        <dbReference type="Proteomes" id="UP000663870"/>
    </source>
</evidence>
<dbReference type="Proteomes" id="UP000663882">
    <property type="component" value="Unassembled WGS sequence"/>
</dbReference>
<sequence length="310" mass="36260">MCEHFSSNSNFSKSNSSCLDAVALYGYNSTACNLAHLFSSVGLHVYLLISNTNETYLSSSNFTLINNKHDLPYLSSVLINCQNDLISIKNLINSFPNDYKQRMAYVECSSFMGYNQIELIYNEFKFQYYLCMNLIELETSTMIQRHFHLICSGNKIVFQHLLLQTNIPTKITFLNQTKTPFDSFYICLLHRYSQAIHLAIYAEMMAILKAANDIYPGNLQFLFDWSYIKRPIMRQIILQSLSSSLTFTTINDYQLLLECIIDYFYKKNFNENNNNNDNHLKALTYKLYKFISNLDIKQKQKPLFELFTLY</sequence>
<proteinExistence type="predicted"/>
<evidence type="ECO:0000313" key="8">
    <source>
        <dbReference type="EMBL" id="CAF4018248.1"/>
    </source>
</evidence>
<dbReference type="Proteomes" id="UP000663864">
    <property type="component" value="Unassembled WGS sequence"/>
</dbReference>
<dbReference type="Proteomes" id="UP000663836">
    <property type="component" value="Unassembled WGS sequence"/>
</dbReference>
<evidence type="ECO:0000313" key="3">
    <source>
        <dbReference type="EMBL" id="CAF1065877.1"/>
    </source>
</evidence>
<dbReference type="EMBL" id="CAJNOL010000438">
    <property type="protein sequence ID" value="CAF1064761.1"/>
    <property type="molecule type" value="Genomic_DNA"/>
</dbReference>
<dbReference type="Proteomes" id="UP000663823">
    <property type="component" value="Unassembled WGS sequence"/>
</dbReference>
<evidence type="ECO:0000313" key="2">
    <source>
        <dbReference type="EMBL" id="CAF1064761.1"/>
    </source>
</evidence>
<evidence type="ECO:0000313" key="1">
    <source>
        <dbReference type="EMBL" id="CAF0984897.1"/>
    </source>
</evidence>
<accession>A0A814FPJ6</accession>
<dbReference type="EMBL" id="CAJOBD010005055">
    <property type="protein sequence ID" value="CAF4018248.1"/>
    <property type="molecule type" value="Genomic_DNA"/>
</dbReference>